<keyword evidence="1" id="KW-1133">Transmembrane helix</keyword>
<dbReference type="Proteomes" id="UP000029223">
    <property type="component" value="Unassembled WGS sequence"/>
</dbReference>
<reference evidence="3" key="1">
    <citation type="submission" date="2014-09" db="EMBL/GenBank/DDBJ databases">
        <title>Vibrio variabilis JCM 19239. (C206) whole genome shotgun sequence.</title>
        <authorList>
            <person name="Sawabe T."/>
            <person name="Meirelles P."/>
            <person name="Nakanishi M."/>
            <person name="Sayaka M."/>
            <person name="Hattori M."/>
            <person name="Ohkuma M."/>
        </authorList>
    </citation>
    <scope>NUCLEOTIDE SEQUENCE [LARGE SCALE GENOMIC DNA]</scope>
    <source>
        <strain evidence="3">JCM 19239</strain>
    </source>
</reference>
<evidence type="ECO:0000313" key="2">
    <source>
        <dbReference type="EMBL" id="GAL24982.1"/>
    </source>
</evidence>
<evidence type="ECO:0000313" key="3">
    <source>
        <dbReference type="Proteomes" id="UP000029223"/>
    </source>
</evidence>
<protein>
    <submittedName>
        <fullName evidence="2">Uncharacterized protein</fullName>
    </submittedName>
</protein>
<feature type="transmembrane region" description="Helical" evidence="1">
    <location>
        <begin position="48"/>
        <end position="66"/>
    </location>
</feature>
<organism evidence="2 3">
    <name type="scientific">Vibrio variabilis</name>
    <dbReference type="NCBI Taxonomy" id="990271"/>
    <lineage>
        <taxon>Bacteria</taxon>
        <taxon>Pseudomonadati</taxon>
        <taxon>Pseudomonadota</taxon>
        <taxon>Gammaproteobacteria</taxon>
        <taxon>Vibrionales</taxon>
        <taxon>Vibrionaceae</taxon>
        <taxon>Vibrio</taxon>
    </lineage>
</organism>
<name>A0ABQ0J8D4_9VIBR</name>
<keyword evidence="1" id="KW-0472">Membrane</keyword>
<evidence type="ECO:0000256" key="1">
    <source>
        <dbReference type="SAM" id="Phobius"/>
    </source>
</evidence>
<comment type="caution">
    <text evidence="2">The sequence shown here is derived from an EMBL/GenBank/DDBJ whole genome shotgun (WGS) entry which is preliminary data.</text>
</comment>
<sequence length="69" mass="6543">MIPGMPSFGDIAGGLGNGGPSSAGSSADMGSLGGANVGGIGNRVDNSGIAMAIMVGVVLIGGILLWKLK</sequence>
<proteinExistence type="predicted"/>
<keyword evidence="3" id="KW-1185">Reference proteome</keyword>
<accession>A0ABQ0J8D4</accession>
<gene>
    <name evidence="2" type="ORF">JCM19239_5809</name>
</gene>
<keyword evidence="1" id="KW-0812">Transmembrane</keyword>
<dbReference type="EMBL" id="BBMS01000007">
    <property type="protein sequence ID" value="GAL24982.1"/>
    <property type="molecule type" value="Genomic_DNA"/>
</dbReference>